<dbReference type="Pfam" id="PF17836">
    <property type="entry name" value="PglD_N"/>
    <property type="match status" value="1"/>
</dbReference>
<evidence type="ECO:0000313" key="6">
    <source>
        <dbReference type="Proteomes" id="UP000255335"/>
    </source>
</evidence>
<dbReference type="Proteomes" id="UP000255335">
    <property type="component" value="Unassembled WGS sequence"/>
</dbReference>
<dbReference type="PANTHER" id="PTHR43300:SF7">
    <property type="entry name" value="UDP-N-ACETYLBACILLOSAMINE N-ACETYLTRANSFERASE"/>
    <property type="match status" value="1"/>
</dbReference>
<evidence type="ECO:0000256" key="2">
    <source>
        <dbReference type="PIRSR" id="PIRSR620019-1"/>
    </source>
</evidence>
<evidence type="ECO:0000256" key="3">
    <source>
        <dbReference type="PIRSR" id="PIRSR620019-2"/>
    </source>
</evidence>
<dbReference type="Gene3D" id="3.40.50.20">
    <property type="match status" value="1"/>
</dbReference>
<dbReference type="EMBL" id="UGHZ01000001">
    <property type="protein sequence ID" value="STP09631.1"/>
    <property type="molecule type" value="Genomic_DNA"/>
</dbReference>
<name>A0A377JPD4_9HELI</name>
<protein>
    <submittedName>
        <fullName evidence="5">UDP-3-O-[3-hydroxymyristoyl] glucosamine N-acyltransferase</fullName>
        <ecNumber evidence="5">2.3.1.191</ecNumber>
    </submittedName>
</protein>
<evidence type="ECO:0000313" key="5">
    <source>
        <dbReference type="EMBL" id="STP09631.1"/>
    </source>
</evidence>
<dbReference type="SUPFAM" id="SSF51161">
    <property type="entry name" value="Trimeric LpxA-like enzymes"/>
    <property type="match status" value="1"/>
</dbReference>
<sequence length="210" mass="23496">MKNIIIVGSGGLAKDIYPALKSNLKPDEKIKGFLVDDKSKYTKANFDEPYLGTINEYIIDENDYFLIAFGNNPGRAQTYQNLKAKGAKFFTFIHPSTLLPKRFYIGDSVLIGAFCIIGEDSVIKDNVFINKFVNVGHDSTIFEHSILCPYVMISGGCTIGQQNFLATRSTIAPNIHIGDFCTISAHTFVKRNICRNKFLYNTSITKSKEK</sequence>
<feature type="active site" description="Proton acceptor" evidence="2">
    <location>
        <position position="137"/>
    </location>
</feature>
<feature type="binding site" evidence="3">
    <location>
        <position position="70"/>
    </location>
    <ligand>
        <name>substrate</name>
    </ligand>
</feature>
<comment type="similarity">
    <text evidence="1">Belongs to the transferase hexapeptide repeat family.</text>
</comment>
<dbReference type="InterPro" id="IPR020019">
    <property type="entry name" value="AcTrfase_PglD-like"/>
</dbReference>
<organism evidence="5 6">
    <name type="scientific">Helicobacter cinaedi</name>
    <dbReference type="NCBI Taxonomy" id="213"/>
    <lineage>
        <taxon>Bacteria</taxon>
        <taxon>Pseudomonadati</taxon>
        <taxon>Campylobacterota</taxon>
        <taxon>Epsilonproteobacteria</taxon>
        <taxon>Campylobacterales</taxon>
        <taxon>Helicobacteraceae</taxon>
        <taxon>Helicobacter</taxon>
    </lineage>
</organism>
<dbReference type="CDD" id="cd03360">
    <property type="entry name" value="LbH_AT_putative"/>
    <property type="match status" value="1"/>
</dbReference>
<dbReference type="InterPro" id="IPR011004">
    <property type="entry name" value="Trimer_LpxA-like_sf"/>
</dbReference>
<dbReference type="AlphaFoldDB" id="A0A377JPD4"/>
<dbReference type="InterPro" id="IPR041561">
    <property type="entry name" value="PglD_N"/>
</dbReference>
<reference evidence="5 6" key="1">
    <citation type="submission" date="2018-06" db="EMBL/GenBank/DDBJ databases">
        <authorList>
            <consortium name="Pathogen Informatics"/>
            <person name="Doyle S."/>
        </authorList>
    </citation>
    <scope>NUCLEOTIDE SEQUENCE [LARGE SCALE GENOMIC DNA]</scope>
    <source>
        <strain evidence="5 6">NCTC12221</strain>
    </source>
</reference>
<dbReference type="InterPro" id="IPR050179">
    <property type="entry name" value="Trans_hexapeptide_repeat"/>
</dbReference>
<dbReference type="EC" id="2.3.1.191" evidence="5"/>
<dbReference type="PANTHER" id="PTHR43300">
    <property type="entry name" value="ACETYLTRANSFERASE"/>
    <property type="match status" value="1"/>
</dbReference>
<keyword evidence="5" id="KW-0808">Transferase</keyword>
<accession>A0A377JPD4</accession>
<evidence type="ECO:0000256" key="1">
    <source>
        <dbReference type="ARBA" id="ARBA00007274"/>
    </source>
</evidence>
<proteinExistence type="inferred from homology"/>
<dbReference type="Gene3D" id="2.160.10.10">
    <property type="entry name" value="Hexapeptide repeat proteins"/>
    <property type="match status" value="1"/>
</dbReference>
<feature type="site" description="Increases basicity of active site His" evidence="2">
    <location>
        <position position="138"/>
    </location>
</feature>
<dbReference type="RefSeq" id="WP_034587371.1">
    <property type="nucleotide sequence ID" value="NZ_UGHZ01000001.1"/>
</dbReference>
<feature type="domain" description="PglD N-terminal" evidence="4">
    <location>
        <begin position="3"/>
        <end position="82"/>
    </location>
</feature>
<gene>
    <name evidence="5" type="ORF">NCTC12221_01077</name>
</gene>
<evidence type="ECO:0000259" key="4">
    <source>
        <dbReference type="Pfam" id="PF17836"/>
    </source>
</evidence>
<dbReference type="GO" id="GO:0103118">
    <property type="term" value="F:UDP-3-O-[(3R)-3-hydroxyacyl]-glucosamine N-acyltransferase activity"/>
    <property type="evidence" value="ECO:0007669"/>
    <property type="project" value="UniProtKB-EC"/>
</dbReference>
<keyword evidence="5" id="KW-0012">Acyltransferase</keyword>